<dbReference type="InterPro" id="IPR044053">
    <property type="entry name" value="AsaB-like"/>
</dbReference>
<sequence>MANVEDLEATMYFLVEDDLYLKVKPYYLQQPSSVLPRHNLIFKDVNGIPVQDLRGREHEYSFEENGFAVLQMDTSLTLEDFTDPVKIAKIYCREVAASILGYLKGSFVQVIDWEIRRRHPQFPFSKEFVNTMDKPIMGQPAMQAHVDSSPESVRTLIKVLNGEDEGERLMRKPYVYVNIWKPLKGPVRDWPLALCNASTCDLKDLVWSDVVWSSSQTENAPMRYSPKQEWHYLSNQMPNELLLFRQIDREYDTKRRKHPSVGHNSFQNPLATDQKVSYRESIELRALVYFD</sequence>
<keyword evidence="3" id="KW-0489">Methyltransferase</keyword>
<keyword evidence="4" id="KW-1185">Reference proteome</keyword>
<name>A0A8E2JKA9_9PEZI</name>
<comment type="similarity">
    <text evidence="2">Belongs to the asaB hydroxylase/desaturase family.</text>
</comment>
<dbReference type="EMBL" id="KV744817">
    <property type="protein sequence ID" value="OCK85532.1"/>
    <property type="molecule type" value="Genomic_DNA"/>
</dbReference>
<gene>
    <name evidence="3" type="ORF">K432DRAFT_286522</name>
</gene>
<proteinExistence type="inferred from homology"/>
<dbReference type="Proteomes" id="UP000250266">
    <property type="component" value="Unassembled WGS sequence"/>
</dbReference>
<dbReference type="NCBIfam" id="NF041278">
    <property type="entry name" value="CmcJ_NvfI_EfuI"/>
    <property type="match status" value="1"/>
</dbReference>
<evidence type="ECO:0000313" key="4">
    <source>
        <dbReference type="Proteomes" id="UP000250266"/>
    </source>
</evidence>
<dbReference type="GO" id="GO:0008168">
    <property type="term" value="F:methyltransferase activity"/>
    <property type="evidence" value="ECO:0007669"/>
    <property type="project" value="UniProtKB-KW"/>
</dbReference>
<keyword evidence="3" id="KW-0808">Transferase</keyword>
<dbReference type="PANTHER" id="PTHR34598">
    <property type="entry name" value="BLL6449 PROTEIN"/>
    <property type="match status" value="1"/>
</dbReference>
<evidence type="ECO:0000256" key="1">
    <source>
        <dbReference type="ARBA" id="ARBA00023002"/>
    </source>
</evidence>
<dbReference type="GO" id="GO:0032259">
    <property type="term" value="P:methylation"/>
    <property type="evidence" value="ECO:0007669"/>
    <property type="project" value="UniProtKB-KW"/>
</dbReference>
<dbReference type="OrthoDB" id="412788at2759"/>
<dbReference type="PANTHER" id="PTHR34598:SF3">
    <property type="entry name" value="OXIDOREDUCTASE AN1597"/>
    <property type="match status" value="1"/>
</dbReference>
<dbReference type="GO" id="GO:0016491">
    <property type="term" value="F:oxidoreductase activity"/>
    <property type="evidence" value="ECO:0007669"/>
    <property type="project" value="UniProtKB-KW"/>
</dbReference>
<dbReference type="AlphaFoldDB" id="A0A8E2JKA9"/>
<organism evidence="3 4">
    <name type="scientific">Lepidopterella palustris CBS 459.81</name>
    <dbReference type="NCBI Taxonomy" id="1314670"/>
    <lineage>
        <taxon>Eukaryota</taxon>
        <taxon>Fungi</taxon>
        <taxon>Dikarya</taxon>
        <taxon>Ascomycota</taxon>
        <taxon>Pezizomycotina</taxon>
        <taxon>Dothideomycetes</taxon>
        <taxon>Pleosporomycetidae</taxon>
        <taxon>Mytilinidiales</taxon>
        <taxon>Argynnaceae</taxon>
        <taxon>Lepidopterella</taxon>
    </lineage>
</organism>
<accession>A0A8E2JKA9</accession>
<reference evidence="3 4" key="1">
    <citation type="journal article" date="2016" name="Nat. Commun.">
        <title>Ectomycorrhizal ecology is imprinted in the genome of the dominant symbiotic fungus Cenococcum geophilum.</title>
        <authorList>
            <consortium name="DOE Joint Genome Institute"/>
            <person name="Peter M."/>
            <person name="Kohler A."/>
            <person name="Ohm R.A."/>
            <person name="Kuo A."/>
            <person name="Krutzmann J."/>
            <person name="Morin E."/>
            <person name="Arend M."/>
            <person name="Barry K.W."/>
            <person name="Binder M."/>
            <person name="Choi C."/>
            <person name="Clum A."/>
            <person name="Copeland A."/>
            <person name="Grisel N."/>
            <person name="Haridas S."/>
            <person name="Kipfer T."/>
            <person name="LaButti K."/>
            <person name="Lindquist E."/>
            <person name="Lipzen A."/>
            <person name="Maire R."/>
            <person name="Meier B."/>
            <person name="Mihaltcheva S."/>
            <person name="Molinier V."/>
            <person name="Murat C."/>
            <person name="Poggeler S."/>
            <person name="Quandt C.A."/>
            <person name="Sperisen C."/>
            <person name="Tritt A."/>
            <person name="Tisserant E."/>
            <person name="Crous P.W."/>
            <person name="Henrissat B."/>
            <person name="Nehls U."/>
            <person name="Egli S."/>
            <person name="Spatafora J.W."/>
            <person name="Grigoriev I.V."/>
            <person name="Martin F.M."/>
        </authorList>
    </citation>
    <scope>NUCLEOTIDE SEQUENCE [LARGE SCALE GENOMIC DNA]</scope>
    <source>
        <strain evidence="3 4">CBS 459.81</strain>
    </source>
</reference>
<evidence type="ECO:0000313" key="3">
    <source>
        <dbReference type="EMBL" id="OCK85532.1"/>
    </source>
</evidence>
<evidence type="ECO:0000256" key="2">
    <source>
        <dbReference type="ARBA" id="ARBA00023604"/>
    </source>
</evidence>
<keyword evidence="1" id="KW-0560">Oxidoreductase</keyword>
<protein>
    <submittedName>
        <fullName evidence="3">Putative CmcJ-like methyltransferase</fullName>
    </submittedName>
</protein>